<accession>A0A371B8L5</accession>
<dbReference type="InterPro" id="IPR029068">
    <property type="entry name" value="Glyas_Bleomycin-R_OHBP_Dase"/>
</dbReference>
<sequence>MLTFGLIVLYVKDVAASTAFYRDLLGAAPVESSANFAMFPMPPVMLGLWNRDEVKPTPSGSSGALEIDFRVADAQAVRDTHADWAKRDLKIAQPPVQMDFGYSFVALDPDGHRLRVMAPNRS</sequence>
<dbReference type="Gene3D" id="3.30.720.110">
    <property type="match status" value="1"/>
</dbReference>
<dbReference type="AlphaFoldDB" id="A0A371B8L5"/>
<dbReference type="InterPro" id="IPR026275">
    <property type="entry name" value="Glyoxalase/dOase/EhpR"/>
</dbReference>
<evidence type="ECO:0000259" key="1">
    <source>
        <dbReference type="PROSITE" id="PS51819"/>
    </source>
</evidence>
<dbReference type="InterPro" id="IPR004360">
    <property type="entry name" value="Glyas_Fos-R_dOase_dom"/>
</dbReference>
<dbReference type="PROSITE" id="PS51819">
    <property type="entry name" value="VOC"/>
    <property type="match status" value="1"/>
</dbReference>
<dbReference type="SUPFAM" id="SSF54593">
    <property type="entry name" value="Glyoxalase/Bleomycin resistance protein/Dihydroxybiphenyl dioxygenase"/>
    <property type="match status" value="1"/>
</dbReference>
<dbReference type="EMBL" id="QRGO01000001">
    <property type="protein sequence ID" value="RDV03935.1"/>
    <property type="molecule type" value="Genomic_DNA"/>
</dbReference>
<dbReference type="InterPro" id="IPR037523">
    <property type="entry name" value="VOC_core"/>
</dbReference>
<dbReference type="Gene3D" id="3.30.720.120">
    <property type="match status" value="1"/>
</dbReference>
<dbReference type="PANTHER" id="PTHR36503">
    <property type="entry name" value="BLR2520 PROTEIN"/>
    <property type="match status" value="1"/>
</dbReference>
<dbReference type="Pfam" id="PF00903">
    <property type="entry name" value="Glyoxalase"/>
    <property type="match status" value="1"/>
</dbReference>
<evidence type="ECO:0000313" key="3">
    <source>
        <dbReference type="Proteomes" id="UP000263993"/>
    </source>
</evidence>
<feature type="domain" description="VOC" evidence="1">
    <location>
        <begin position="3"/>
        <end position="119"/>
    </location>
</feature>
<dbReference type="RefSeq" id="WP_115515961.1">
    <property type="nucleotide sequence ID" value="NZ_QRGO01000001.1"/>
</dbReference>
<keyword evidence="3" id="KW-1185">Reference proteome</keyword>
<gene>
    <name evidence="2" type="ORF">DXH78_04640</name>
</gene>
<evidence type="ECO:0000313" key="2">
    <source>
        <dbReference type="EMBL" id="RDV03935.1"/>
    </source>
</evidence>
<dbReference type="OrthoDB" id="9806945at2"/>
<dbReference type="PIRSF" id="PIRSF039020">
    <property type="entry name" value="EhpR"/>
    <property type="match status" value="1"/>
</dbReference>
<reference evidence="3" key="1">
    <citation type="submission" date="2018-08" db="EMBL/GenBank/DDBJ databases">
        <authorList>
            <person name="Kim S.-J."/>
            <person name="Jung G.-Y."/>
        </authorList>
    </citation>
    <scope>NUCLEOTIDE SEQUENCE [LARGE SCALE GENOMIC DNA]</scope>
    <source>
        <strain evidence="3">GY_H</strain>
    </source>
</reference>
<proteinExistence type="predicted"/>
<dbReference type="PANTHER" id="PTHR36503:SF1">
    <property type="entry name" value="BLR2520 PROTEIN"/>
    <property type="match status" value="1"/>
</dbReference>
<protein>
    <submittedName>
        <fullName evidence="2">Drug:proton antiporter</fullName>
    </submittedName>
</protein>
<comment type="caution">
    <text evidence="2">The sequence shown here is derived from an EMBL/GenBank/DDBJ whole genome shotgun (WGS) entry which is preliminary data.</text>
</comment>
<name>A0A371B8L5_9BRAD</name>
<organism evidence="2 3">
    <name type="scientific">Undibacter mobilis</name>
    <dbReference type="NCBI Taxonomy" id="2292256"/>
    <lineage>
        <taxon>Bacteria</taxon>
        <taxon>Pseudomonadati</taxon>
        <taxon>Pseudomonadota</taxon>
        <taxon>Alphaproteobacteria</taxon>
        <taxon>Hyphomicrobiales</taxon>
        <taxon>Nitrobacteraceae</taxon>
        <taxon>Undibacter</taxon>
    </lineage>
</organism>
<dbReference type="Proteomes" id="UP000263993">
    <property type="component" value="Unassembled WGS sequence"/>
</dbReference>